<evidence type="ECO:0000256" key="1">
    <source>
        <dbReference type="SAM" id="MobiDB-lite"/>
    </source>
</evidence>
<protein>
    <recommendedName>
        <fullName evidence="4">Photosystem II subunit H</fullName>
    </recommendedName>
</protein>
<name>A0ABN7PC44_TIMPD</name>
<organism evidence="2 3">
    <name type="scientific">Timema podura</name>
    <name type="common">Walking stick</name>
    <dbReference type="NCBI Taxonomy" id="61482"/>
    <lineage>
        <taxon>Eukaryota</taxon>
        <taxon>Metazoa</taxon>
        <taxon>Ecdysozoa</taxon>
        <taxon>Arthropoda</taxon>
        <taxon>Hexapoda</taxon>
        <taxon>Insecta</taxon>
        <taxon>Pterygota</taxon>
        <taxon>Neoptera</taxon>
        <taxon>Polyneoptera</taxon>
        <taxon>Phasmatodea</taxon>
        <taxon>Timematodea</taxon>
        <taxon>Timematoidea</taxon>
        <taxon>Timematidae</taxon>
        <taxon>Timema</taxon>
    </lineage>
</organism>
<evidence type="ECO:0000313" key="2">
    <source>
        <dbReference type="EMBL" id="CAG2065363.1"/>
    </source>
</evidence>
<evidence type="ECO:0000313" key="3">
    <source>
        <dbReference type="Proteomes" id="UP001153148"/>
    </source>
</evidence>
<comment type="caution">
    <text evidence="2">The sequence shown here is derived from an EMBL/GenBank/DDBJ whole genome shotgun (WGS) entry which is preliminary data.</text>
</comment>
<keyword evidence="3" id="KW-1185">Reference proteome</keyword>
<evidence type="ECO:0008006" key="4">
    <source>
        <dbReference type="Google" id="ProtNLM"/>
    </source>
</evidence>
<proteinExistence type="predicted"/>
<dbReference type="EMBL" id="CAJPIN010042419">
    <property type="protein sequence ID" value="CAG2065363.1"/>
    <property type="molecule type" value="Genomic_DNA"/>
</dbReference>
<feature type="compositionally biased region" description="Basic and acidic residues" evidence="1">
    <location>
        <begin position="19"/>
        <end position="30"/>
    </location>
</feature>
<gene>
    <name evidence="2" type="ORF">TPAB3V08_LOCUS12307</name>
</gene>
<accession>A0ABN7PC44</accession>
<dbReference type="Proteomes" id="UP001153148">
    <property type="component" value="Unassembled WGS sequence"/>
</dbReference>
<feature type="region of interest" description="Disordered" evidence="1">
    <location>
        <begin position="1"/>
        <end position="30"/>
    </location>
</feature>
<sequence length="30" mass="3389">MTKPRIQATTVPRLVSTFQKEKSERKASGI</sequence>
<reference evidence="2" key="1">
    <citation type="submission" date="2021-03" db="EMBL/GenBank/DDBJ databases">
        <authorList>
            <person name="Tran Van P."/>
        </authorList>
    </citation>
    <scope>NUCLEOTIDE SEQUENCE</scope>
</reference>